<evidence type="ECO:0000313" key="1">
    <source>
        <dbReference type="EMBL" id="AYV81177.1"/>
    </source>
</evidence>
<sequence>MKISVRECPFKMFRFNRGDCVMHGYLVVAKADKYEIDDAVALMMRERKIAVDSRVGSSESTSVFKSLSEATSVEDELKALEERKVYLLRCQVLGVKYLCTEKMIFNEVSQRIVKRLGEIEEKERVERERSRIKLENEMKVAKAIREEKRVEKKEARIAELRPYAERCVEFARERCWPTVENDSIFTSARRLERIVKRVHQEYNRELLRGEEKGCGKTDECDFVQGSKKCNCGQSTMKFVIPKINWNDCAIFSLDSKEAMGKIVWV</sequence>
<name>A0A3G5A1T2_9VIRU</name>
<gene>
    <name evidence="1" type="ORF">Harvfovirus19_22</name>
</gene>
<protein>
    <submittedName>
        <fullName evidence="1">Uncharacterized protein</fullName>
    </submittedName>
</protein>
<dbReference type="Pfam" id="PF19172">
    <property type="entry name" value="DUF5854"/>
    <property type="match status" value="1"/>
</dbReference>
<dbReference type="EMBL" id="MK072261">
    <property type="protein sequence ID" value="AYV81177.1"/>
    <property type="molecule type" value="Genomic_DNA"/>
</dbReference>
<organism evidence="1">
    <name type="scientific">Harvfovirus sp</name>
    <dbReference type="NCBI Taxonomy" id="2487768"/>
    <lineage>
        <taxon>Viruses</taxon>
        <taxon>Varidnaviria</taxon>
        <taxon>Bamfordvirae</taxon>
        <taxon>Nucleocytoviricota</taxon>
        <taxon>Megaviricetes</taxon>
        <taxon>Imitervirales</taxon>
        <taxon>Mimiviridae</taxon>
        <taxon>Klosneuvirinae</taxon>
    </lineage>
</organism>
<proteinExistence type="predicted"/>
<accession>A0A3G5A1T2</accession>
<dbReference type="InterPro" id="IPR043878">
    <property type="entry name" value="DUF5854"/>
</dbReference>
<reference evidence="1" key="1">
    <citation type="submission" date="2018-10" db="EMBL/GenBank/DDBJ databases">
        <title>Hidden diversity of soil giant viruses.</title>
        <authorList>
            <person name="Schulz F."/>
            <person name="Alteio L."/>
            <person name="Goudeau D."/>
            <person name="Ryan E.M."/>
            <person name="Malmstrom R.R."/>
            <person name="Blanchard J."/>
            <person name="Woyke T."/>
        </authorList>
    </citation>
    <scope>NUCLEOTIDE SEQUENCE</scope>
    <source>
        <strain evidence="1">HAV1</strain>
    </source>
</reference>